<reference evidence="1 2" key="1">
    <citation type="journal article" date="2016" name="Int. J. Syst. Evol. Microbiol.">
        <title>Pontibacter aydingkolensis sp. nov., isolated from soil of a salt lake.</title>
        <authorList>
            <person name="Osman G."/>
            <person name="Zhang T."/>
            <person name="Lou K."/>
            <person name="Gao Y."/>
            <person name="Chang W."/>
            <person name="Lin Q."/>
            <person name="Yang H.M."/>
            <person name="Huo X.D."/>
            <person name="Wang N."/>
        </authorList>
    </citation>
    <scope>NUCLEOTIDE SEQUENCE [LARGE SCALE GENOMIC DNA]</scope>
    <source>
        <strain evidence="1 2">KACC 19255</strain>
    </source>
</reference>
<evidence type="ECO:0000313" key="1">
    <source>
        <dbReference type="EMBL" id="MBW7468809.1"/>
    </source>
</evidence>
<evidence type="ECO:0008006" key="3">
    <source>
        <dbReference type="Google" id="ProtNLM"/>
    </source>
</evidence>
<comment type="caution">
    <text evidence="1">The sequence shown here is derived from an EMBL/GenBank/DDBJ whole genome shotgun (WGS) entry which is preliminary data.</text>
</comment>
<sequence>MANAVQTYRSTIGAHALLYNGTEYYVPAKSYAEGHQFFQEKTFQNGSVLYDGAWFEEIPILYDILIDELVTLHPGSSYSQKLVKQKVNSFKLRGHTFVRFDADSAAGTQMQPGFYDMLYNGSIKVFARREKNYQERLSADGREGKYTIEDKFYLWKDGTYQQVGSKSSVLKVLNDEKKNLSKFARANKLKFRSRREEAILKIAQQYDALKN</sequence>
<accession>A0ABS7CY78</accession>
<gene>
    <name evidence="1" type="ORF">K0O23_17170</name>
</gene>
<dbReference type="Proteomes" id="UP000813018">
    <property type="component" value="Unassembled WGS sequence"/>
</dbReference>
<dbReference type="RefSeq" id="WP_219878678.1">
    <property type="nucleotide sequence ID" value="NZ_JAHYXK010000019.1"/>
</dbReference>
<proteinExistence type="predicted"/>
<protein>
    <recommendedName>
        <fullName evidence="3">DKNYY family protein</fullName>
    </recommendedName>
</protein>
<name>A0ABS7CY78_9BACT</name>
<evidence type="ECO:0000313" key="2">
    <source>
        <dbReference type="Proteomes" id="UP000813018"/>
    </source>
</evidence>
<keyword evidence="2" id="KW-1185">Reference proteome</keyword>
<organism evidence="1 2">
    <name type="scientific">Pontibacter aydingkolensis</name>
    <dbReference type="NCBI Taxonomy" id="1911536"/>
    <lineage>
        <taxon>Bacteria</taxon>
        <taxon>Pseudomonadati</taxon>
        <taxon>Bacteroidota</taxon>
        <taxon>Cytophagia</taxon>
        <taxon>Cytophagales</taxon>
        <taxon>Hymenobacteraceae</taxon>
        <taxon>Pontibacter</taxon>
    </lineage>
</organism>
<dbReference type="EMBL" id="JAHYXK010000019">
    <property type="protein sequence ID" value="MBW7468809.1"/>
    <property type="molecule type" value="Genomic_DNA"/>
</dbReference>